<reference evidence="2 3" key="1">
    <citation type="submission" date="2020-10" db="EMBL/GenBank/DDBJ databases">
        <title>Sequencing the genomes of 1000 actinobacteria strains.</title>
        <authorList>
            <person name="Klenk H.-P."/>
        </authorList>
    </citation>
    <scope>NUCLEOTIDE SEQUENCE [LARGE SCALE GENOMIC DNA]</scope>
    <source>
        <strain evidence="2 3">DSM 15474</strain>
    </source>
</reference>
<evidence type="ECO:0000313" key="3">
    <source>
        <dbReference type="Proteomes" id="UP000636579"/>
    </source>
</evidence>
<keyword evidence="1" id="KW-0812">Transmembrane</keyword>
<proteinExistence type="predicted"/>
<keyword evidence="1" id="KW-1133">Transmembrane helix</keyword>
<evidence type="ECO:0000256" key="1">
    <source>
        <dbReference type="SAM" id="Phobius"/>
    </source>
</evidence>
<comment type="caution">
    <text evidence="2">The sequence shown here is derived from an EMBL/GenBank/DDBJ whole genome shotgun (WGS) entry which is preliminary data.</text>
</comment>
<dbReference type="EMBL" id="JADBEE010000001">
    <property type="protein sequence ID" value="MBE1515107.1"/>
    <property type="molecule type" value="Genomic_DNA"/>
</dbReference>
<dbReference type="Proteomes" id="UP000636579">
    <property type="component" value="Unassembled WGS sequence"/>
</dbReference>
<keyword evidence="1" id="KW-0472">Membrane</keyword>
<feature type="transmembrane region" description="Helical" evidence="1">
    <location>
        <begin position="55"/>
        <end position="72"/>
    </location>
</feature>
<evidence type="ECO:0000313" key="2">
    <source>
        <dbReference type="EMBL" id="MBE1515107.1"/>
    </source>
</evidence>
<organism evidence="2 3">
    <name type="scientific">Nesterenkonia halotolerans</name>
    <dbReference type="NCBI Taxonomy" id="225325"/>
    <lineage>
        <taxon>Bacteria</taxon>
        <taxon>Bacillati</taxon>
        <taxon>Actinomycetota</taxon>
        <taxon>Actinomycetes</taxon>
        <taxon>Micrococcales</taxon>
        <taxon>Micrococcaceae</taxon>
        <taxon>Nesterenkonia</taxon>
    </lineage>
</organism>
<protein>
    <submittedName>
        <fullName evidence="2">Uncharacterized protein</fullName>
    </submittedName>
</protein>
<gene>
    <name evidence="2" type="ORF">H4W26_001862</name>
</gene>
<feature type="transmembrane region" description="Helical" evidence="1">
    <location>
        <begin position="12"/>
        <end position="35"/>
    </location>
</feature>
<keyword evidence="3" id="KW-1185">Reference proteome</keyword>
<dbReference type="RefSeq" id="WP_192591773.1">
    <property type="nucleotide sequence ID" value="NZ_JADBEE010000001.1"/>
</dbReference>
<feature type="transmembrane region" description="Helical" evidence="1">
    <location>
        <begin position="105"/>
        <end position="129"/>
    </location>
</feature>
<feature type="transmembrane region" description="Helical" evidence="1">
    <location>
        <begin position="79"/>
        <end position="99"/>
    </location>
</feature>
<accession>A0ABR9J7X9</accession>
<sequence>MPEADSPSQRLLRLTGWVAFVVLGTSGAWFITYALLPWELGYTYDPATGEGHGPWVPWQFLVCGILILAVAVTTSRSRYWPTVLLLPPALTLSWSVIVSREDMTGLWMIGLIYMMFASTVGTLFVLAVTRSFRELRLQRRSSLQSQEPPTA</sequence>
<name>A0ABR9J7X9_9MICC</name>